<gene>
    <name evidence="2" type="ORF">EJB05_57630</name>
</gene>
<feature type="non-terminal residue" evidence="2">
    <location>
        <position position="1"/>
    </location>
</feature>
<evidence type="ECO:0000313" key="3">
    <source>
        <dbReference type="Proteomes" id="UP000324897"/>
    </source>
</evidence>
<dbReference type="OrthoDB" id="2538017at2759"/>
<feature type="region of interest" description="Disordered" evidence="1">
    <location>
        <begin position="579"/>
        <end position="617"/>
    </location>
</feature>
<dbReference type="Pfam" id="PF15967">
    <property type="entry name" value="Nucleoporin_FG2"/>
    <property type="match status" value="1"/>
</dbReference>
<dbReference type="GO" id="GO:0017056">
    <property type="term" value="F:structural constituent of nuclear pore"/>
    <property type="evidence" value="ECO:0007669"/>
    <property type="project" value="InterPro"/>
</dbReference>
<feature type="compositionally biased region" description="Low complexity" evidence="1">
    <location>
        <begin position="579"/>
        <end position="588"/>
    </location>
</feature>
<feature type="compositionally biased region" description="Low complexity" evidence="1">
    <location>
        <begin position="596"/>
        <end position="614"/>
    </location>
</feature>
<protein>
    <submittedName>
        <fullName evidence="2">Uncharacterized protein</fullName>
    </submittedName>
</protein>
<accession>A0A5J9SE45</accession>
<feature type="region of interest" description="Disordered" evidence="1">
    <location>
        <begin position="91"/>
        <end position="168"/>
    </location>
</feature>
<dbReference type="InterPro" id="IPR024882">
    <property type="entry name" value="NUP58/p45/49"/>
</dbReference>
<dbReference type="GO" id="GO:0005643">
    <property type="term" value="C:nuclear pore"/>
    <property type="evidence" value="ECO:0007669"/>
    <property type="project" value="InterPro"/>
</dbReference>
<evidence type="ECO:0000256" key="1">
    <source>
        <dbReference type="SAM" id="MobiDB-lite"/>
    </source>
</evidence>
<dbReference type="AlphaFoldDB" id="A0A5J9SE45"/>
<keyword evidence="3" id="KW-1185">Reference proteome</keyword>
<dbReference type="PANTHER" id="PTHR13437:SF6">
    <property type="entry name" value="DUF632 DOMAIN-CONTAINING PROTEIN"/>
    <property type="match status" value="1"/>
</dbReference>
<comment type="caution">
    <text evidence="2">The sequence shown here is derived from an EMBL/GenBank/DDBJ whole genome shotgun (WGS) entry which is preliminary data.</text>
</comment>
<dbReference type="Proteomes" id="UP000324897">
    <property type="component" value="Unassembled WGS sequence"/>
</dbReference>
<dbReference type="EMBL" id="RWGY01001066">
    <property type="protein sequence ID" value="TVT97142.1"/>
    <property type="molecule type" value="Genomic_DNA"/>
</dbReference>
<evidence type="ECO:0000313" key="2">
    <source>
        <dbReference type="EMBL" id="TVT97142.1"/>
    </source>
</evidence>
<dbReference type="PANTHER" id="PTHR13437">
    <property type="entry name" value="NUCLEOPORIN P58/P45 NUCLEOPORIN-LIKE PROTEIN 1"/>
    <property type="match status" value="1"/>
</dbReference>
<name>A0A5J9SE45_9POAL</name>
<reference evidence="2 3" key="1">
    <citation type="journal article" date="2019" name="Sci. Rep.">
        <title>A high-quality genome of Eragrostis curvula grass provides insights into Poaceae evolution and supports new strategies to enhance forage quality.</title>
        <authorList>
            <person name="Carballo J."/>
            <person name="Santos B.A.C.M."/>
            <person name="Zappacosta D."/>
            <person name="Garbus I."/>
            <person name="Selva J.P."/>
            <person name="Gallo C.A."/>
            <person name="Diaz A."/>
            <person name="Albertini E."/>
            <person name="Caccamo M."/>
            <person name="Echenique V."/>
        </authorList>
    </citation>
    <scope>NUCLEOTIDE SEQUENCE [LARGE SCALE GENOMIC DNA]</scope>
    <source>
        <strain evidence="3">cv. Victoria</strain>
        <tissue evidence="2">Leaf</tissue>
    </source>
</reference>
<organism evidence="2 3">
    <name type="scientific">Eragrostis curvula</name>
    <name type="common">weeping love grass</name>
    <dbReference type="NCBI Taxonomy" id="38414"/>
    <lineage>
        <taxon>Eukaryota</taxon>
        <taxon>Viridiplantae</taxon>
        <taxon>Streptophyta</taxon>
        <taxon>Embryophyta</taxon>
        <taxon>Tracheophyta</taxon>
        <taxon>Spermatophyta</taxon>
        <taxon>Magnoliopsida</taxon>
        <taxon>Liliopsida</taxon>
        <taxon>Poales</taxon>
        <taxon>Poaceae</taxon>
        <taxon>PACMAD clade</taxon>
        <taxon>Chloridoideae</taxon>
        <taxon>Eragrostideae</taxon>
        <taxon>Eragrostidinae</taxon>
        <taxon>Eragrostis</taxon>
    </lineage>
</organism>
<sequence>MGHESRNQEMEDTGMVEMGRESRKVEMADSLAIHRLQEGQIRLDYSSSPPRRGAARLLPFPVSWGEDPAMPGLDWDLNLEPDQQPVARRLSFSDADSADPLRASDPLQMNKHPRLPTIVENDSGEEEEGAAAAAETPVRPPQRARVTSSSSPYPAQGGMPHPTTAPVATPLVFAPSAPLQSQQQQLQEAAAAAARSQYQRQLKEAAAAAARSEYQRQLQAAATQQQKQGFPLALVPQLRLLTVARHPAGYETKWSELHPMCQRFLLCIEEILMEHKYQSQLLDQCSWLHDPSLYNRSFELDASQITQMTVSTANIRVFRWKKMETLEAPSVKNWGNMSEVRSTSTIMDREKVSIKGLAAVVKQMMWNTDTALCSLKKLRSRFIQRGAGGAAGYANHPGSFGGYTEFNQRLTKAPTFCCYSGAPRRPSPFIQLCVARLEERIGECLKWIEELEQLLQTKNDKSFLESLESLSKVMSNVHDYFMHMASKVEDIHQAVEAMKIQYLNDRSCRGDWNDPFVEADRRESAKQEAAVRTIHPTLHLSPPSQPTPPITASVMASQLQQNSFPAVGTFPSSGPTLPLPLLLPTSSTQPRPAPVTNSFSSSSTTSSNTSLFTTPPGGIHHNVYAVG</sequence>
<dbReference type="Gene3D" id="6.10.140.1350">
    <property type="match status" value="1"/>
</dbReference>
<dbReference type="Gramene" id="TVT97142">
    <property type="protein sequence ID" value="TVT97142"/>
    <property type="gene ID" value="EJB05_57630"/>
</dbReference>
<dbReference type="GO" id="GO:0008139">
    <property type="term" value="F:nuclear localization sequence binding"/>
    <property type="evidence" value="ECO:0007669"/>
    <property type="project" value="InterPro"/>
</dbReference>
<proteinExistence type="predicted"/>